<keyword evidence="2" id="KW-1185">Reference proteome</keyword>
<name>A0A3S9I9D3_9ACTN</name>
<dbReference type="AlphaFoldDB" id="A0A3S9I9D3"/>
<accession>A0A3S9I9D3</accession>
<reference evidence="1 2" key="1">
    <citation type="submission" date="2018-12" db="EMBL/GenBank/DDBJ databases">
        <authorList>
            <person name="Li K."/>
        </authorList>
    </citation>
    <scope>NUCLEOTIDE SEQUENCE [LARGE SCALE GENOMIC DNA]</scope>
    <source>
        <strain evidence="2">CR22</strain>
    </source>
</reference>
<dbReference type="RefSeq" id="WP_126274828.1">
    <property type="nucleotide sequence ID" value="NZ_CP034463.1"/>
</dbReference>
<evidence type="ECO:0000313" key="1">
    <source>
        <dbReference type="EMBL" id="AZP20964.1"/>
    </source>
</evidence>
<proteinExistence type="predicted"/>
<sequence length="202" mass="21783">MSRAEWTVRHLPEMVAGLRHALRAHLIHTLRPDGLAAATAVDDSGRPTGLHLHDVSRDGIPYVGIELAGGLGALMHGSRVVAFGGTAVASRRRLAEEDATDTRTGLDEALIGHWSSAPYDYGAMEASEVELRADGTGWSLLANPGGEWVARLTWRCPSPGVLELRPEDGQPSRHRYLVTTAPVTSATFEEPVEFCHQYAKSG</sequence>
<dbReference type="KEGG" id="saqu:EJC51_35770"/>
<evidence type="ECO:0000313" key="2">
    <source>
        <dbReference type="Proteomes" id="UP000280197"/>
    </source>
</evidence>
<dbReference type="Proteomes" id="UP000280197">
    <property type="component" value="Chromosome"/>
</dbReference>
<gene>
    <name evidence="1" type="ORF">EJC51_35770</name>
</gene>
<organism evidence="1 2">
    <name type="scientific">Streptomyces aquilus</name>
    <dbReference type="NCBI Taxonomy" id="2548456"/>
    <lineage>
        <taxon>Bacteria</taxon>
        <taxon>Bacillati</taxon>
        <taxon>Actinomycetota</taxon>
        <taxon>Actinomycetes</taxon>
        <taxon>Kitasatosporales</taxon>
        <taxon>Streptomycetaceae</taxon>
        <taxon>Streptomyces</taxon>
    </lineage>
</organism>
<protein>
    <submittedName>
        <fullName evidence="1">Uncharacterized protein</fullName>
    </submittedName>
</protein>
<dbReference type="EMBL" id="CP034463">
    <property type="protein sequence ID" value="AZP20964.1"/>
    <property type="molecule type" value="Genomic_DNA"/>
</dbReference>